<dbReference type="SUPFAM" id="SSF103473">
    <property type="entry name" value="MFS general substrate transporter"/>
    <property type="match status" value="1"/>
</dbReference>
<gene>
    <name evidence="7" type="primary">HOL1</name>
    <name evidence="7" type="ORF">AWJ20_251</name>
</gene>
<sequence length="306" mass="33726">MPETKWERGRKADVIQVSNEKETTSTIEDSSSVSKPGAEVSDNQAGTYMLDDFLYKGRPHRRQFGLLFHNKEESIFSILKLFWIPVKLCSYPIIVWASIVYSGCASLFLMINMTQSANFAAPPYNFSPSAVGYTNFAVLGGLVIGLFTAGPFSDWICKFSTKRNGNVREPEMRLPALIPFAIIATVGTVIITVGYTQKWDWPVIVILGYGCIGLQTSSIMGIVSTYAVDGYVNASGSIFVLASIFKDVYGYGVSKYLPPMIPEKGYTTSIMVVYAVAIGPLALAVVMYFIGKPLRRLSRNSSVHHM</sequence>
<reference evidence="7 8" key="1">
    <citation type="submission" date="2016-02" db="EMBL/GenBank/DDBJ databases">
        <title>Complete genome sequence and transcriptome regulation of the pentose utilising yeast Sugiyamaella lignohabitans.</title>
        <authorList>
            <person name="Bellasio M."/>
            <person name="Peymann A."/>
            <person name="Valli M."/>
            <person name="Sipitzky M."/>
            <person name="Graf A."/>
            <person name="Sauer M."/>
            <person name="Marx H."/>
            <person name="Mattanovich D."/>
        </authorList>
    </citation>
    <scope>NUCLEOTIDE SEQUENCE [LARGE SCALE GENOMIC DNA]</scope>
    <source>
        <strain evidence="7 8">CBS 10342</strain>
    </source>
</reference>
<feature type="transmembrane region" description="Helical" evidence="6">
    <location>
        <begin position="269"/>
        <end position="290"/>
    </location>
</feature>
<feature type="region of interest" description="Disordered" evidence="5">
    <location>
        <begin position="17"/>
        <end position="39"/>
    </location>
</feature>
<dbReference type="EMBL" id="CP014501">
    <property type="protein sequence ID" value="ANB12019.1"/>
    <property type="molecule type" value="Genomic_DNA"/>
</dbReference>
<evidence type="ECO:0000256" key="5">
    <source>
        <dbReference type="SAM" id="MobiDB-lite"/>
    </source>
</evidence>
<proteinExistence type="predicted"/>
<name>A0A167CRF0_9ASCO</name>
<dbReference type="InterPro" id="IPR036259">
    <property type="entry name" value="MFS_trans_sf"/>
</dbReference>
<feature type="transmembrane region" description="Helical" evidence="6">
    <location>
        <begin position="201"/>
        <end position="223"/>
    </location>
</feature>
<feature type="transmembrane region" description="Helical" evidence="6">
    <location>
        <begin position="131"/>
        <end position="153"/>
    </location>
</feature>
<accession>A0A167CRF0</accession>
<feature type="transmembrane region" description="Helical" evidence="6">
    <location>
        <begin position="174"/>
        <end position="195"/>
    </location>
</feature>
<protein>
    <submittedName>
        <fullName evidence="7">Hol1p</fullName>
    </submittedName>
</protein>
<evidence type="ECO:0000313" key="8">
    <source>
        <dbReference type="Proteomes" id="UP000189580"/>
    </source>
</evidence>
<comment type="subcellular location">
    <subcellularLocation>
        <location evidence="1">Membrane</location>
        <topology evidence="1">Multi-pass membrane protein</topology>
    </subcellularLocation>
</comment>
<dbReference type="RefSeq" id="XP_018734496.1">
    <property type="nucleotide sequence ID" value="XM_018879458.1"/>
</dbReference>
<evidence type="ECO:0000256" key="1">
    <source>
        <dbReference type="ARBA" id="ARBA00004141"/>
    </source>
</evidence>
<dbReference type="Proteomes" id="UP000189580">
    <property type="component" value="Chromosome a"/>
</dbReference>
<keyword evidence="3 6" id="KW-1133">Transmembrane helix</keyword>
<feature type="transmembrane region" description="Helical" evidence="6">
    <location>
        <begin position="230"/>
        <end position="249"/>
    </location>
</feature>
<evidence type="ECO:0000313" key="7">
    <source>
        <dbReference type="EMBL" id="ANB12019.1"/>
    </source>
</evidence>
<organism evidence="7 8">
    <name type="scientific">Sugiyamaella lignohabitans</name>
    <dbReference type="NCBI Taxonomy" id="796027"/>
    <lineage>
        <taxon>Eukaryota</taxon>
        <taxon>Fungi</taxon>
        <taxon>Dikarya</taxon>
        <taxon>Ascomycota</taxon>
        <taxon>Saccharomycotina</taxon>
        <taxon>Dipodascomycetes</taxon>
        <taxon>Dipodascales</taxon>
        <taxon>Trichomonascaceae</taxon>
        <taxon>Sugiyamaella</taxon>
    </lineage>
</organism>
<evidence type="ECO:0000256" key="2">
    <source>
        <dbReference type="ARBA" id="ARBA00022692"/>
    </source>
</evidence>
<dbReference type="GeneID" id="30034429"/>
<dbReference type="GO" id="GO:0005886">
    <property type="term" value="C:plasma membrane"/>
    <property type="evidence" value="ECO:0007669"/>
    <property type="project" value="TreeGrafter"/>
</dbReference>
<evidence type="ECO:0000256" key="4">
    <source>
        <dbReference type="ARBA" id="ARBA00023136"/>
    </source>
</evidence>
<dbReference type="PANTHER" id="PTHR23502:SF149">
    <property type="entry name" value="TRANSPORTER, PUTATIVE-RELATED"/>
    <property type="match status" value="1"/>
</dbReference>
<keyword evidence="2 6" id="KW-0812">Transmembrane</keyword>
<dbReference type="PANTHER" id="PTHR23502">
    <property type="entry name" value="MAJOR FACILITATOR SUPERFAMILY"/>
    <property type="match status" value="1"/>
</dbReference>
<keyword evidence="8" id="KW-1185">Reference proteome</keyword>
<dbReference type="OrthoDB" id="5215911at2759"/>
<dbReference type="GO" id="GO:0022857">
    <property type="term" value="F:transmembrane transporter activity"/>
    <property type="evidence" value="ECO:0007669"/>
    <property type="project" value="TreeGrafter"/>
</dbReference>
<dbReference type="KEGG" id="slb:AWJ20_251"/>
<keyword evidence="4 6" id="KW-0472">Membrane</keyword>
<feature type="compositionally biased region" description="Polar residues" evidence="5">
    <location>
        <begin position="24"/>
        <end position="34"/>
    </location>
</feature>
<dbReference type="AlphaFoldDB" id="A0A167CRF0"/>
<feature type="transmembrane region" description="Helical" evidence="6">
    <location>
        <begin position="88"/>
        <end position="111"/>
    </location>
</feature>
<evidence type="ECO:0000256" key="3">
    <source>
        <dbReference type="ARBA" id="ARBA00022989"/>
    </source>
</evidence>
<evidence type="ECO:0000256" key="6">
    <source>
        <dbReference type="SAM" id="Phobius"/>
    </source>
</evidence>